<name>A0AAE1F0U8_PETCI</name>
<sequence>MKTQILVVLVAAACCCWVCEAGTLPLAAKRNPIKPSFSFTVSSNPAVRRIPKPGVRFNLEKTTTNPGAETLPVTPQLEPVAVIHSAPVTPEYFPFAFRNAPVVTQNVYVEPQPVPEEENNNNDVVVVADSDVEVTHESAMHAFMSETPSTAAAAAPAPAPAPAAPEPTVTAAAVGVFDFAPPFVLHPLDNDGEYTFSAAFA</sequence>
<evidence type="ECO:0000256" key="1">
    <source>
        <dbReference type="SAM" id="SignalP"/>
    </source>
</evidence>
<feature type="chain" id="PRO_5041908788" evidence="1">
    <location>
        <begin position="22"/>
        <end position="201"/>
    </location>
</feature>
<comment type="caution">
    <text evidence="2">The sequence shown here is derived from an EMBL/GenBank/DDBJ whole genome shotgun (WGS) entry which is preliminary data.</text>
</comment>
<reference evidence="2" key="1">
    <citation type="submission" date="2023-10" db="EMBL/GenBank/DDBJ databases">
        <title>Genome assemblies of two species of porcelain crab, Petrolisthes cinctipes and Petrolisthes manimaculis (Anomura: Porcellanidae).</title>
        <authorList>
            <person name="Angst P."/>
        </authorList>
    </citation>
    <scope>NUCLEOTIDE SEQUENCE</scope>
    <source>
        <strain evidence="2">PB745_01</strain>
        <tissue evidence="2">Gill</tissue>
    </source>
</reference>
<dbReference type="EMBL" id="JAWQEG010003621">
    <property type="protein sequence ID" value="KAK3865305.1"/>
    <property type="molecule type" value="Genomic_DNA"/>
</dbReference>
<evidence type="ECO:0000313" key="3">
    <source>
        <dbReference type="Proteomes" id="UP001286313"/>
    </source>
</evidence>
<evidence type="ECO:0000313" key="2">
    <source>
        <dbReference type="EMBL" id="KAK3865305.1"/>
    </source>
</evidence>
<keyword evidence="1" id="KW-0732">Signal</keyword>
<accession>A0AAE1F0U8</accession>
<proteinExistence type="predicted"/>
<organism evidence="2 3">
    <name type="scientific">Petrolisthes cinctipes</name>
    <name type="common">Flat porcelain crab</name>
    <dbReference type="NCBI Taxonomy" id="88211"/>
    <lineage>
        <taxon>Eukaryota</taxon>
        <taxon>Metazoa</taxon>
        <taxon>Ecdysozoa</taxon>
        <taxon>Arthropoda</taxon>
        <taxon>Crustacea</taxon>
        <taxon>Multicrustacea</taxon>
        <taxon>Malacostraca</taxon>
        <taxon>Eumalacostraca</taxon>
        <taxon>Eucarida</taxon>
        <taxon>Decapoda</taxon>
        <taxon>Pleocyemata</taxon>
        <taxon>Anomura</taxon>
        <taxon>Galatheoidea</taxon>
        <taxon>Porcellanidae</taxon>
        <taxon>Petrolisthes</taxon>
    </lineage>
</organism>
<protein>
    <submittedName>
        <fullName evidence="2">Uncharacterized protein</fullName>
    </submittedName>
</protein>
<feature type="signal peptide" evidence="1">
    <location>
        <begin position="1"/>
        <end position="21"/>
    </location>
</feature>
<gene>
    <name evidence="2" type="ORF">Pcinc_029075</name>
</gene>
<dbReference type="Proteomes" id="UP001286313">
    <property type="component" value="Unassembled WGS sequence"/>
</dbReference>
<dbReference type="AlphaFoldDB" id="A0AAE1F0U8"/>
<keyword evidence="3" id="KW-1185">Reference proteome</keyword>